<comment type="caution">
    <text evidence="2">The sequence shown here is derived from an EMBL/GenBank/DDBJ whole genome shotgun (WGS) entry which is preliminary data.</text>
</comment>
<accession>A0ABX5FA79</accession>
<keyword evidence="1" id="KW-0812">Transmembrane</keyword>
<feature type="transmembrane region" description="Helical" evidence="1">
    <location>
        <begin position="64"/>
        <end position="85"/>
    </location>
</feature>
<evidence type="ECO:0000313" key="2">
    <source>
        <dbReference type="EMBL" id="PSB37730.1"/>
    </source>
</evidence>
<dbReference type="Proteomes" id="UP000238218">
    <property type="component" value="Unassembled WGS sequence"/>
</dbReference>
<sequence length="158" mass="16879">MFAALPASIAFALNFAHPVLMWVLLGLAGYAMVLGIKAKKTRTATAEDRKELIKGQFAKRHFQFGSLVLALMVLGCIGGMAVTYINNGKLFVSPHLLVGLGMLSLIALAASLSPLMQAGNLMARKVHVGLNMTLMTLFLWQAVSGMQIVNKILTAPAP</sequence>
<dbReference type="InterPro" id="IPR025067">
    <property type="entry name" value="DUF4079"/>
</dbReference>
<organism evidence="2 3">
    <name type="scientific">Aphanothece cf. minutissima CCALA 015</name>
    <dbReference type="NCBI Taxonomy" id="2107695"/>
    <lineage>
        <taxon>Bacteria</taxon>
        <taxon>Bacillati</taxon>
        <taxon>Cyanobacteriota</taxon>
        <taxon>Cyanophyceae</taxon>
        <taxon>Oscillatoriophycideae</taxon>
        <taxon>Chroococcales</taxon>
        <taxon>Aphanothecaceae</taxon>
        <taxon>Aphanothece</taxon>
    </lineage>
</organism>
<feature type="transmembrane region" description="Helical" evidence="1">
    <location>
        <begin position="15"/>
        <end position="36"/>
    </location>
</feature>
<feature type="transmembrane region" description="Helical" evidence="1">
    <location>
        <begin position="97"/>
        <end position="116"/>
    </location>
</feature>
<feature type="transmembrane region" description="Helical" evidence="1">
    <location>
        <begin position="128"/>
        <end position="149"/>
    </location>
</feature>
<dbReference type="Pfam" id="PF13301">
    <property type="entry name" value="DUF4079"/>
    <property type="match status" value="1"/>
</dbReference>
<gene>
    <name evidence="2" type="ORF">C7B81_09025</name>
</gene>
<name>A0ABX5FA79_9CHRO</name>
<dbReference type="PANTHER" id="PTHR34679:SF2">
    <property type="entry name" value="OS02G0122500 PROTEIN"/>
    <property type="match status" value="1"/>
</dbReference>
<reference evidence="2 3" key="1">
    <citation type="submission" date="2018-02" db="EMBL/GenBank/DDBJ databases">
        <authorList>
            <person name="Moore K."/>
            <person name="Momper L."/>
        </authorList>
    </citation>
    <scope>NUCLEOTIDE SEQUENCE [LARGE SCALE GENOMIC DNA]</scope>
    <source>
        <strain evidence="2 3">CCALA 015</strain>
    </source>
</reference>
<keyword evidence="1" id="KW-1133">Transmembrane helix</keyword>
<dbReference type="RefSeq" id="WP_106221150.1">
    <property type="nucleotide sequence ID" value="NZ_PVWP01000005.1"/>
</dbReference>
<evidence type="ECO:0000313" key="3">
    <source>
        <dbReference type="Proteomes" id="UP000238218"/>
    </source>
</evidence>
<dbReference type="PANTHER" id="PTHR34679">
    <property type="match status" value="1"/>
</dbReference>
<keyword evidence="3" id="KW-1185">Reference proteome</keyword>
<evidence type="ECO:0000256" key="1">
    <source>
        <dbReference type="SAM" id="Phobius"/>
    </source>
</evidence>
<proteinExistence type="predicted"/>
<keyword evidence="1" id="KW-0472">Membrane</keyword>
<reference evidence="2 3" key="2">
    <citation type="submission" date="2018-03" db="EMBL/GenBank/DDBJ databases">
        <title>The ancient ancestry and fast evolution of plastids.</title>
        <authorList>
            <person name="Moore K.R."/>
            <person name="Magnabosco C."/>
            <person name="Momper L."/>
            <person name="Gold D.A."/>
            <person name="Bosak T."/>
            <person name="Fournier G.P."/>
        </authorList>
    </citation>
    <scope>NUCLEOTIDE SEQUENCE [LARGE SCALE GENOMIC DNA]</scope>
    <source>
        <strain evidence="2 3">CCALA 015</strain>
    </source>
</reference>
<protein>
    <submittedName>
        <fullName evidence="2">DUF4079 domain-containing protein</fullName>
    </submittedName>
</protein>
<dbReference type="EMBL" id="PVWP01000005">
    <property type="protein sequence ID" value="PSB37730.1"/>
    <property type="molecule type" value="Genomic_DNA"/>
</dbReference>